<keyword evidence="10" id="KW-1185">Reference proteome</keyword>
<dbReference type="InterPro" id="IPR011079">
    <property type="entry name" value="Ala_racemase_C"/>
</dbReference>
<dbReference type="SUPFAM" id="SSF51419">
    <property type="entry name" value="PLP-binding barrel"/>
    <property type="match status" value="1"/>
</dbReference>
<dbReference type="EC" id="5.1.1.1" evidence="3"/>
<dbReference type="InterPro" id="IPR029066">
    <property type="entry name" value="PLP-binding_barrel"/>
</dbReference>
<dbReference type="PANTHER" id="PTHR30511:SF0">
    <property type="entry name" value="ALANINE RACEMASE, CATABOLIC-RELATED"/>
    <property type="match status" value="1"/>
</dbReference>
<evidence type="ECO:0000313" key="9">
    <source>
        <dbReference type="EMBL" id="QEK39000.1"/>
    </source>
</evidence>
<dbReference type="GO" id="GO:0005829">
    <property type="term" value="C:cytosol"/>
    <property type="evidence" value="ECO:0007669"/>
    <property type="project" value="TreeGrafter"/>
</dbReference>
<dbReference type="InterPro" id="IPR009006">
    <property type="entry name" value="Ala_racemase/Decarboxylase_C"/>
</dbReference>
<proteinExistence type="predicted"/>
<evidence type="ECO:0000256" key="5">
    <source>
        <dbReference type="ARBA" id="ARBA00023235"/>
    </source>
</evidence>
<dbReference type="Pfam" id="PF01168">
    <property type="entry name" value="Ala_racemase_N"/>
    <property type="match status" value="1"/>
</dbReference>
<feature type="domain" description="Alanine racemase C-terminal" evidence="8">
    <location>
        <begin position="241"/>
        <end position="366"/>
    </location>
</feature>
<dbReference type="Proteomes" id="UP000324924">
    <property type="component" value="Chromosome"/>
</dbReference>
<dbReference type="RefSeq" id="WP_148972123.1">
    <property type="nucleotide sequence ID" value="NZ_CP043314.1"/>
</dbReference>
<dbReference type="EMBL" id="CP043314">
    <property type="protein sequence ID" value="QEK39000.1"/>
    <property type="molecule type" value="Genomic_DNA"/>
</dbReference>
<accession>A0A5C0UGZ5</accession>
<dbReference type="NCBIfam" id="TIGR00492">
    <property type="entry name" value="alr"/>
    <property type="match status" value="1"/>
</dbReference>
<dbReference type="AlphaFoldDB" id="A0A5C0UGZ5"/>
<dbReference type="GO" id="GO:0008784">
    <property type="term" value="F:alanine racemase activity"/>
    <property type="evidence" value="ECO:0007669"/>
    <property type="project" value="UniProtKB-EC"/>
</dbReference>
<dbReference type="GO" id="GO:0030632">
    <property type="term" value="P:D-alanine biosynthetic process"/>
    <property type="evidence" value="ECO:0007669"/>
    <property type="project" value="TreeGrafter"/>
</dbReference>
<keyword evidence="4 6" id="KW-0663">Pyridoxal phosphate</keyword>
<comment type="cofactor">
    <cofactor evidence="2 6">
        <name>pyridoxal 5'-phosphate</name>
        <dbReference type="ChEBI" id="CHEBI:597326"/>
    </cofactor>
</comment>
<dbReference type="Gene3D" id="2.40.37.10">
    <property type="entry name" value="Lyase, Ornithine Decarboxylase, Chain A, domain 1"/>
    <property type="match status" value="1"/>
</dbReference>
<evidence type="ECO:0000256" key="4">
    <source>
        <dbReference type="ARBA" id="ARBA00022898"/>
    </source>
</evidence>
<dbReference type="InterPro" id="IPR000821">
    <property type="entry name" value="Ala_racemase"/>
</dbReference>
<dbReference type="KEGG" id="nabu:FZC36_00935"/>
<dbReference type="OrthoDB" id="9813814at2"/>
<protein>
    <recommendedName>
        <fullName evidence="3">alanine racemase</fullName>
        <ecNumber evidence="3">5.1.1.1</ecNumber>
    </recommendedName>
</protein>
<evidence type="ECO:0000313" key="10">
    <source>
        <dbReference type="Proteomes" id="UP000324924"/>
    </source>
</evidence>
<feature type="modified residue" description="N6-(pyridoxal phosphate)lysine" evidence="6">
    <location>
        <position position="32"/>
    </location>
</feature>
<keyword evidence="5 9" id="KW-0413">Isomerase</keyword>
<feature type="binding site" evidence="7">
    <location>
        <position position="306"/>
    </location>
    <ligand>
        <name>substrate</name>
    </ligand>
</feature>
<evidence type="ECO:0000256" key="2">
    <source>
        <dbReference type="ARBA" id="ARBA00001933"/>
    </source>
</evidence>
<evidence type="ECO:0000256" key="7">
    <source>
        <dbReference type="PIRSR" id="PIRSR600821-52"/>
    </source>
</evidence>
<dbReference type="InterPro" id="IPR001608">
    <property type="entry name" value="Ala_racemase_N"/>
</dbReference>
<reference evidence="9 10" key="1">
    <citation type="submission" date="2019-08" db="EMBL/GenBank/DDBJ databases">
        <title>Highly reduced genomes of protist endosymbionts show evolutionary convergence.</title>
        <authorList>
            <person name="George E."/>
            <person name="Husnik F."/>
            <person name="Tashyreva D."/>
            <person name="Prokopchuk G."/>
            <person name="Horak A."/>
            <person name="Kwong W.K."/>
            <person name="Lukes J."/>
            <person name="Keeling P.J."/>
        </authorList>
    </citation>
    <scope>NUCLEOTIDE SEQUENCE [LARGE SCALE GENOMIC DNA]</scope>
    <source>
        <strain evidence="9">1604HC</strain>
    </source>
</reference>
<evidence type="ECO:0000256" key="6">
    <source>
        <dbReference type="PIRSR" id="PIRSR600821-50"/>
    </source>
</evidence>
<name>A0A5C0UGZ5_9PROT</name>
<dbReference type="SUPFAM" id="SSF50621">
    <property type="entry name" value="Alanine racemase C-terminal domain-like"/>
    <property type="match status" value="1"/>
</dbReference>
<evidence type="ECO:0000256" key="1">
    <source>
        <dbReference type="ARBA" id="ARBA00000316"/>
    </source>
</evidence>
<gene>
    <name evidence="9" type="primary">alr</name>
    <name evidence="9" type="ORF">FZC36_00935</name>
</gene>
<evidence type="ECO:0000259" key="8">
    <source>
        <dbReference type="SMART" id="SM01005"/>
    </source>
</evidence>
<dbReference type="Pfam" id="PF00842">
    <property type="entry name" value="Ala_racemase_C"/>
    <property type="match status" value="1"/>
</dbReference>
<dbReference type="SMART" id="SM01005">
    <property type="entry name" value="Ala_racemase_C"/>
    <property type="match status" value="1"/>
</dbReference>
<comment type="catalytic activity">
    <reaction evidence="1">
        <text>L-alanine = D-alanine</text>
        <dbReference type="Rhea" id="RHEA:20249"/>
        <dbReference type="ChEBI" id="CHEBI:57416"/>
        <dbReference type="ChEBI" id="CHEBI:57972"/>
        <dbReference type="EC" id="5.1.1.1"/>
    </reaction>
</comment>
<dbReference type="PANTHER" id="PTHR30511">
    <property type="entry name" value="ALANINE RACEMASE"/>
    <property type="match status" value="1"/>
</dbReference>
<sequence>MYNKPFLKINLSNLVKNYLNLSKDIKCAAVIKCNAYGLGAKEIYEHLRKNTNCKDFFVNSVEEADEILSTALSGHNNIYILSGYTKYQLDHVFDKGFIPVCFSVEQIRDWNDHCEKVKKNKPIVVQLETGMNRLGISLQELENVTDITRVKFFMQHLSHGYDLESDQNQSQIEKTNHFKELINEKFNQLANETKFSTNTLFSLSSSCGLLLGREFHGNMIRLGRFLYGFNEDCADLKLENVAELFAKVIKINHVKKDCGVGYDHKHITEKDSKVGILNIGYGDGYIVGNSYGFLNGKYCKILSVSMDYTMIDLTDLDLKDKDLLFANIELLGKNITAEKLKHWNNKKAQGTEILTTIGRRVDRIYLK</sequence>
<feature type="binding site" evidence="7">
    <location>
        <position position="133"/>
    </location>
    <ligand>
        <name>substrate</name>
    </ligand>
</feature>
<dbReference type="Gene3D" id="3.20.20.10">
    <property type="entry name" value="Alanine racemase"/>
    <property type="match status" value="1"/>
</dbReference>
<evidence type="ECO:0000256" key="3">
    <source>
        <dbReference type="ARBA" id="ARBA00013089"/>
    </source>
</evidence>
<dbReference type="GO" id="GO:0030170">
    <property type="term" value="F:pyridoxal phosphate binding"/>
    <property type="evidence" value="ECO:0007669"/>
    <property type="project" value="TreeGrafter"/>
</dbReference>
<organism evidence="9 10">
    <name type="scientific">Candidatus Nesciobacter abundans</name>
    <dbReference type="NCBI Taxonomy" id="2601668"/>
    <lineage>
        <taxon>Bacteria</taxon>
        <taxon>Pseudomonadati</taxon>
        <taxon>Pseudomonadota</taxon>
        <taxon>Alphaproteobacteria</taxon>
        <taxon>Holosporales</taxon>
        <taxon>Holosporaceae</taxon>
        <taxon>Candidatus Nesciobacter</taxon>
    </lineage>
</organism>
<dbReference type="PRINTS" id="PR00992">
    <property type="entry name" value="ALARACEMASE"/>
</dbReference>